<dbReference type="PANTHER" id="PTHR31384:SF94">
    <property type="entry name" value="AUXIN RESPONSE FACTOR 17"/>
    <property type="match status" value="1"/>
</dbReference>
<protein>
    <recommendedName>
        <fullName evidence="9">Auxin response factor</fullName>
    </recommendedName>
</protein>
<name>A0A835FF45_9POAL</name>
<dbReference type="OrthoDB" id="1414159at2759"/>
<keyword evidence="8 9" id="KW-0927">Auxin signaling pathway</keyword>
<dbReference type="GO" id="GO:0006355">
    <property type="term" value="P:regulation of DNA-templated transcription"/>
    <property type="evidence" value="ECO:0007669"/>
    <property type="project" value="InterPro"/>
</dbReference>
<organism evidence="12 13">
    <name type="scientific">Digitaria exilis</name>
    <dbReference type="NCBI Taxonomy" id="1010633"/>
    <lineage>
        <taxon>Eukaryota</taxon>
        <taxon>Viridiplantae</taxon>
        <taxon>Streptophyta</taxon>
        <taxon>Embryophyta</taxon>
        <taxon>Tracheophyta</taxon>
        <taxon>Spermatophyta</taxon>
        <taxon>Magnoliopsida</taxon>
        <taxon>Liliopsida</taxon>
        <taxon>Poales</taxon>
        <taxon>Poaceae</taxon>
        <taxon>PACMAD clade</taxon>
        <taxon>Panicoideae</taxon>
        <taxon>Panicodae</taxon>
        <taxon>Paniceae</taxon>
        <taxon>Anthephorinae</taxon>
        <taxon>Digitaria</taxon>
    </lineage>
</organism>
<evidence type="ECO:0000313" key="12">
    <source>
        <dbReference type="EMBL" id="KAF8750616.1"/>
    </source>
</evidence>
<dbReference type="PANTHER" id="PTHR31384">
    <property type="entry name" value="AUXIN RESPONSE FACTOR 4-RELATED"/>
    <property type="match status" value="1"/>
</dbReference>
<dbReference type="FunFam" id="2.40.330.10:FF:000001">
    <property type="entry name" value="Auxin response factor"/>
    <property type="match status" value="1"/>
</dbReference>
<dbReference type="Pfam" id="PF02362">
    <property type="entry name" value="B3"/>
    <property type="match status" value="1"/>
</dbReference>
<evidence type="ECO:0000256" key="3">
    <source>
        <dbReference type="ARBA" id="ARBA00007853"/>
    </source>
</evidence>
<reference evidence="12" key="1">
    <citation type="submission" date="2020-07" db="EMBL/GenBank/DDBJ databases">
        <title>Genome sequence and genetic diversity analysis of an under-domesticated orphan crop, white fonio (Digitaria exilis).</title>
        <authorList>
            <person name="Bennetzen J.L."/>
            <person name="Chen S."/>
            <person name="Ma X."/>
            <person name="Wang X."/>
            <person name="Yssel A.E.J."/>
            <person name="Chaluvadi S.R."/>
            <person name="Johnson M."/>
            <person name="Gangashetty P."/>
            <person name="Hamidou F."/>
            <person name="Sanogo M.D."/>
            <person name="Zwaenepoel A."/>
            <person name="Wallace J."/>
            <person name="Van De Peer Y."/>
            <person name="Van Deynze A."/>
        </authorList>
    </citation>
    <scope>NUCLEOTIDE SEQUENCE</scope>
    <source>
        <tissue evidence="12">Leaves</tissue>
    </source>
</reference>
<dbReference type="EMBL" id="JACEFO010000981">
    <property type="protein sequence ID" value="KAF8750616.1"/>
    <property type="molecule type" value="Genomic_DNA"/>
</dbReference>
<dbReference type="Gene3D" id="2.40.330.10">
    <property type="entry name" value="DNA-binding pseudobarrel domain"/>
    <property type="match status" value="1"/>
</dbReference>
<dbReference type="GO" id="GO:0003677">
    <property type="term" value="F:DNA binding"/>
    <property type="evidence" value="ECO:0007669"/>
    <property type="project" value="UniProtKB-KW"/>
</dbReference>
<dbReference type="GO" id="GO:0009734">
    <property type="term" value="P:auxin-activated signaling pathway"/>
    <property type="evidence" value="ECO:0007669"/>
    <property type="project" value="UniProtKB-KW"/>
</dbReference>
<evidence type="ECO:0000256" key="5">
    <source>
        <dbReference type="ARBA" id="ARBA00023125"/>
    </source>
</evidence>
<dbReference type="AlphaFoldDB" id="A0A835FF45"/>
<gene>
    <name evidence="12" type="ORF">HU200_012321</name>
</gene>
<feature type="region of interest" description="Disordered" evidence="10">
    <location>
        <begin position="419"/>
        <end position="439"/>
    </location>
</feature>
<dbReference type="Pfam" id="PF06507">
    <property type="entry name" value="ARF_AD"/>
    <property type="match status" value="1"/>
</dbReference>
<comment type="subcellular location">
    <subcellularLocation>
        <location evidence="2 9">Nucleus</location>
    </subcellularLocation>
</comment>
<comment type="function">
    <text evidence="1 9">Auxin response factors (ARFs) are transcriptional factors that bind specifically to the DNA sequence 5'-TGTCTC-3' found in the auxin-responsive promoter elements (AuxREs).</text>
</comment>
<dbReference type="SMART" id="SM01019">
    <property type="entry name" value="B3"/>
    <property type="match status" value="1"/>
</dbReference>
<dbReference type="SUPFAM" id="SSF101936">
    <property type="entry name" value="DNA-binding pseudobarrel domain"/>
    <property type="match status" value="1"/>
</dbReference>
<keyword evidence="13" id="KW-1185">Reference proteome</keyword>
<keyword evidence="4 9" id="KW-0805">Transcription regulation</keyword>
<comment type="caution">
    <text evidence="12">The sequence shown here is derived from an EMBL/GenBank/DDBJ whole genome shotgun (WGS) entry which is preliminary data.</text>
</comment>
<dbReference type="InterPro" id="IPR044835">
    <property type="entry name" value="ARF_plant"/>
</dbReference>
<feature type="domain" description="TF-B3" evidence="11">
    <location>
        <begin position="136"/>
        <end position="238"/>
    </location>
</feature>
<evidence type="ECO:0000256" key="4">
    <source>
        <dbReference type="ARBA" id="ARBA00023015"/>
    </source>
</evidence>
<dbReference type="PROSITE" id="PS50863">
    <property type="entry name" value="B3"/>
    <property type="match status" value="1"/>
</dbReference>
<evidence type="ECO:0000256" key="10">
    <source>
        <dbReference type="SAM" id="MobiDB-lite"/>
    </source>
</evidence>
<comment type="subunit">
    <text evidence="9">Homodimers and heterodimers.</text>
</comment>
<evidence type="ECO:0000256" key="7">
    <source>
        <dbReference type="ARBA" id="ARBA00023242"/>
    </source>
</evidence>
<dbReference type="InterPro" id="IPR010525">
    <property type="entry name" value="ARF_dom"/>
</dbReference>
<keyword evidence="5 9" id="KW-0238">DNA-binding</keyword>
<feature type="region of interest" description="Disordered" evidence="10">
    <location>
        <begin position="507"/>
        <end position="534"/>
    </location>
</feature>
<evidence type="ECO:0000256" key="9">
    <source>
        <dbReference type="RuleBase" id="RU004561"/>
    </source>
</evidence>
<evidence type="ECO:0000256" key="6">
    <source>
        <dbReference type="ARBA" id="ARBA00023163"/>
    </source>
</evidence>
<dbReference type="InterPro" id="IPR015300">
    <property type="entry name" value="DNA-bd_pseudobarrel_sf"/>
</dbReference>
<dbReference type="GO" id="GO:0005634">
    <property type="term" value="C:nucleus"/>
    <property type="evidence" value="ECO:0007669"/>
    <property type="project" value="UniProtKB-SubCell"/>
</dbReference>
<dbReference type="InterPro" id="IPR003340">
    <property type="entry name" value="B3_DNA-bd"/>
</dbReference>
<evidence type="ECO:0000256" key="1">
    <source>
        <dbReference type="ARBA" id="ARBA00003182"/>
    </source>
</evidence>
<comment type="similarity">
    <text evidence="3 9">Belongs to the ARF family.</text>
</comment>
<dbReference type="CDD" id="cd10017">
    <property type="entry name" value="B3_DNA"/>
    <property type="match status" value="1"/>
</dbReference>
<keyword evidence="6 9" id="KW-0804">Transcription</keyword>
<keyword evidence="7 9" id="KW-0539">Nucleus</keyword>
<evidence type="ECO:0000256" key="8">
    <source>
        <dbReference type="ARBA" id="ARBA00023294"/>
    </source>
</evidence>
<proteinExistence type="inferred from homology"/>
<evidence type="ECO:0000259" key="11">
    <source>
        <dbReference type="PROSITE" id="PS50863"/>
    </source>
</evidence>
<evidence type="ECO:0000313" key="13">
    <source>
        <dbReference type="Proteomes" id="UP000636709"/>
    </source>
</evidence>
<evidence type="ECO:0000256" key="2">
    <source>
        <dbReference type="ARBA" id="ARBA00004123"/>
    </source>
</evidence>
<dbReference type="Proteomes" id="UP000636709">
    <property type="component" value="Unassembled WGS sequence"/>
</dbReference>
<sequence>MLDIPSIHPSIQPAAAAAAAAAENPRSSAQRQEKTMAAAADIDRDVWLACAVPLSRLPAVGAQVYYFPHGHAEQCPDDLPAPLPTPHLFPCVVTAISLAADDKTNEVFAEISLQPGPHRGPAPVPDADIPHHLTYFAKQLTQSDANNGGGFSVPRYCADHIFPKLDFEADPPVQNLVMRDPMGNDWQFRHIYRGTPRRNLLTTGWSKFVNAKLLVAGDTVVFMRRPDGQLLIGLRRAPRYHPFAASAQQQQQPRNTRARVPPGDVMEAARLAAEGSPFTVTYFPRQGAAEFVVPRKEVEDALASHWEPGTQVRMQVMEAEDARRAEWANGTIKALHPNIWRAIQIEWDDSSPYALTRSRFVNSWQVQFVSFPPLLKRLKISDTIAPLCSGDGSSLAASLIGPENKAMAILLGSPIPAGMQGARHSGPSDLPPSSSTTGMLTTQLLSPLLSRDLKMPPSVSPSGGSSEIFDPEIGSPPNNSVNMPAPEPPVKVKSIQLFGTKITQHVEQNAANDASEEVNGGLDGVVDENVEKDV</sequence>
<accession>A0A835FF45</accession>